<dbReference type="PANTHER" id="PTHR10000:SF25">
    <property type="entry name" value="PHOSPHATASE YKRA-RELATED"/>
    <property type="match status" value="1"/>
</dbReference>
<evidence type="ECO:0000313" key="1">
    <source>
        <dbReference type="EMBL" id="AQP54374.1"/>
    </source>
</evidence>
<dbReference type="RefSeq" id="WP_077276450.1">
    <property type="nucleotide sequence ID" value="NZ_CP019609.1"/>
</dbReference>
<proteinExistence type="predicted"/>
<dbReference type="Pfam" id="PF08282">
    <property type="entry name" value="Hydrolase_3"/>
    <property type="match status" value="1"/>
</dbReference>
<dbReference type="NCBIfam" id="TIGR00099">
    <property type="entry name" value="Cof-subfamily"/>
    <property type="match status" value="1"/>
</dbReference>
<dbReference type="OrthoDB" id="9810101at2"/>
<dbReference type="SFLD" id="SFLDG01140">
    <property type="entry name" value="C2.B:_Phosphomannomutase_and_P"/>
    <property type="match status" value="1"/>
</dbReference>
<dbReference type="EMBL" id="CP019609">
    <property type="protein sequence ID" value="AQP54374.1"/>
    <property type="molecule type" value="Genomic_DNA"/>
</dbReference>
<dbReference type="STRING" id="633807.BW732_09140"/>
<dbReference type="GO" id="GO:0016791">
    <property type="term" value="F:phosphatase activity"/>
    <property type="evidence" value="ECO:0007669"/>
    <property type="project" value="TreeGrafter"/>
</dbReference>
<gene>
    <name evidence="1" type="ORF">BW732_09140</name>
</gene>
<dbReference type="InterPro" id="IPR000150">
    <property type="entry name" value="Cof"/>
</dbReference>
<dbReference type="Gene3D" id="3.30.1240.10">
    <property type="match status" value="1"/>
</dbReference>
<dbReference type="InterPro" id="IPR006379">
    <property type="entry name" value="HAD-SF_hydro_IIB"/>
</dbReference>
<evidence type="ECO:0000313" key="2">
    <source>
        <dbReference type="Proteomes" id="UP000188246"/>
    </source>
</evidence>
<dbReference type="SFLD" id="SFLDS00003">
    <property type="entry name" value="Haloacid_Dehalogenase"/>
    <property type="match status" value="1"/>
</dbReference>
<dbReference type="PROSITE" id="PS01229">
    <property type="entry name" value="COF_2"/>
    <property type="match status" value="1"/>
</dbReference>
<reference evidence="1 2" key="1">
    <citation type="journal article" date="2010" name="Int. J. Syst. Evol. Microbiol.">
        <title>Vagococcus penaei sp. nov., isolated from spoilage microbiota of cooked shrimp (Penaeus vannamei).</title>
        <authorList>
            <person name="Jaffres E."/>
            <person name="Prevost H."/>
            <person name="Rossero A."/>
            <person name="Joffraud J.J."/>
            <person name="Dousset X."/>
        </authorList>
    </citation>
    <scope>NUCLEOTIDE SEQUENCE [LARGE SCALE GENOMIC DNA]</scope>
    <source>
        <strain evidence="1 2">CD276</strain>
    </source>
</reference>
<dbReference type="InterPro" id="IPR023214">
    <property type="entry name" value="HAD_sf"/>
</dbReference>
<dbReference type="PROSITE" id="PS01228">
    <property type="entry name" value="COF_1"/>
    <property type="match status" value="1"/>
</dbReference>
<dbReference type="Gene3D" id="3.40.50.1000">
    <property type="entry name" value="HAD superfamily/HAD-like"/>
    <property type="match status" value="1"/>
</dbReference>
<dbReference type="SUPFAM" id="SSF56784">
    <property type="entry name" value="HAD-like"/>
    <property type="match status" value="1"/>
</dbReference>
<dbReference type="AlphaFoldDB" id="A0A1Q2D7J7"/>
<keyword evidence="2" id="KW-1185">Reference proteome</keyword>
<dbReference type="PANTHER" id="PTHR10000">
    <property type="entry name" value="PHOSPHOSERINE PHOSPHATASE"/>
    <property type="match status" value="1"/>
</dbReference>
<protein>
    <submittedName>
        <fullName evidence="1">Uncharacterized protein</fullName>
    </submittedName>
</protein>
<dbReference type="Proteomes" id="UP000188246">
    <property type="component" value="Chromosome"/>
</dbReference>
<dbReference type="GO" id="GO:0000287">
    <property type="term" value="F:magnesium ion binding"/>
    <property type="evidence" value="ECO:0007669"/>
    <property type="project" value="TreeGrafter"/>
</dbReference>
<organism evidence="1 2">
    <name type="scientific">Vagococcus penaei</name>
    <dbReference type="NCBI Taxonomy" id="633807"/>
    <lineage>
        <taxon>Bacteria</taxon>
        <taxon>Bacillati</taxon>
        <taxon>Bacillota</taxon>
        <taxon>Bacilli</taxon>
        <taxon>Lactobacillales</taxon>
        <taxon>Enterococcaceae</taxon>
        <taxon>Vagococcus</taxon>
    </lineage>
</organism>
<accession>A0A1Q2D7J7</accession>
<sequence length="280" mass="31433">MIKAVFFDIDGTLLTSKSKVLPSTLRAIEKLHQQGIICGIASGRGPATLDDLIHHLPIDCYVLYNGQLVFSHDKGIYERIFTREVLEKLIALGDEEERQIVFGSRKKYYGSLSMRLGQRKLIKKIYQKLPKSITTKELHRLLKEKLVIPQKADYFKNMSLLSKPIYQCVLLSPESEADQLAARLPECTITRSNPYSVDIIPKGGSKLIGIQKAIDYYGIDMSEVAVFGDNWNDCEMLQGAGIGIVMGNAPKEVQAFGDFVTLANDYNGIDYALKELQIIR</sequence>
<dbReference type="InterPro" id="IPR036412">
    <property type="entry name" value="HAD-like_sf"/>
</dbReference>
<name>A0A1Q2D7J7_9ENTE</name>
<dbReference type="KEGG" id="vpi:BW732_09140"/>
<dbReference type="GO" id="GO:0005829">
    <property type="term" value="C:cytosol"/>
    <property type="evidence" value="ECO:0007669"/>
    <property type="project" value="TreeGrafter"/>
</dbReference>
<dbReference type="NCBIfam" id="TIGR01484">
    <property type="entry name" value="HAD-SF-IIB"/>
    <property type="match status" value="1"/>
</dbReference>